<keyword evidence="1" id="KW-0472">Membrane</keyword>
<keyword evidence="1" id="KW-0812">Transmembrane</keyword>
<proteinExistence type="predicted"/>
<organism evidence="2">
    <name type="scientific">uncultured Parcubacteria bacterium Rifle_16ft_4_minimus_37647</name>
    <dbReference type="NCBI Taxonomy" id="1665140"/>
    <lineage>
        <taxon>Bacteria</taxon>
        <taxon>Candidatus Parcubacteria</taxon>
        <taxon>environmental samples</taxon>
    </lineage>
</organism>
<sequence length="151" mass="16546">MLQFIVSVILVTVASFLQTTAAIIIKGGIKPNLIIVLLVVLACVNKGWTTRVGLILLSAFILKFSPWISWADVIFISTALLAMALVDYLPWRRGINSIIAVAAGTVILNPSFSDISSIVLEVIINTSLILIFLLVLEILYGKKKKPKENRL</sequence>
<name>A0A0H4T4A0_9BACT</name>
<reference evidence="2" key="1">
    <citation type="journal article" date="2015" name="ISME J.">
        <title>Aquifer environment selects for microbial species cohorts in sediment and groundwater.</title>
        <authorList>
            <person name="Hug L.A."/>
            <person name="Thomas B.C."/>
            <person name="Brown C.T."/>
            <person name="Frischkorn K.R."/>
            <person name="Williams K.H."/>
            <person name="Tringe S.G."/>
            <person name="Banfield J.F."/>
        </authorList>
    </citation>
    <scope>NUCLEOTIDE SEQUENCE</scope>
</reference>
<keyword evidence="1" id="KW-1133">Transmembrane helix</keyword>
<feature type="transmembrane region" description="Helical" evidence="1">
    <location>
        <begin position="67"/>
        <end position="88"/>
    </location>
</feature>
<protein>
    <submittedName>
        <fullName evidence="2">Uncharacterized protein</fullName>
    </submittedName>
</protein>
<feature type="transmembrane region" description="Helical" evidence="1">
    <location>
        <begin position="6"/>
        <end position="25"/>
    </location>
</feature>
<feature type="transmembrane region" description="Helical" evidence="1">
    <location>
        <begin position="32"/>
        <end position="61"/>
    </location>
</feature>
<dbReference type="EMBL" id="KT007000">
    <property type="protein sequence ID" value="AKQ02498.1"/>
    <property type="molecule type" value="Genomic_DNA"/>
</dbReference>
<evidence type="ECO:0000313" key="2">
    <source>
        <dbReference type="EMBL" id="AKQ02498.1"/>
    </source>
</evidence>
<feature type="transmembrane region" description="Helical" evidence="1">
    <location>
        <begin position="118"/>
        <end position="140"/>
    </location>
</feature>
<feature type="transmembrane region" description="Helical" evidence="1">
    <location>
        <begin position="95"/>
        <end position="112"/>
    </location>
</feature>
<accession>A0A0H4T4A0</accession>
<evidence type="ECO:0000256" key="1">
    <source>
        <dbReference type="SAM" id="Phobius"/>
    </source>
</evidence>
<dbReference type="AlphaFoldDB" id="A0A0H4T4A0"/>